<dbReference type="InterPro" id="IPR036291">
    <property type="entry name" value="NAD(P)-bd_dom_sf"/>
</dbReference>
<dbReference type="SUPFAM" id="SSF51735">
    <property type="entry name" value="NAD(P)-binding Rossmann-fold domains"/>
    <property type="match status" value="1"/>
</dbReference>
<sequence>MAFALTILISVLIILGIIKIYNILKAKSCSSKVCLVGKVAIVTGANTGIGYETALNFATRGAKVILACRDLEKAEEAKDRIICQTENKNVVVKSLNLTSLESVRNFAKDINENEERLDILVNNAGSGGLNHKYTEDGLQLLMQINYFAPVLLTILLTGLLKKSAPSRVINVSSMMAKKTNLTPANINDPPPGPYISYGNSKLANILFTIKLAEILKNSNVTVYSLHPGAVQTDIFRRITGFSKLIFMPVYRMFFKTAEQGAQTTLHTALEQGLEKYSGCHFEECQKIARYAVANDTALVDGVWEKTVELLKCEKEVSELRENN</sequence>
<dbReference type="GeneID" id="126885166"/>
<dbReference type="Proteomes" id="UP001652700">
    <property type="component" value="Unplaced"/>
</dbReference>
<dbReference type="InterPro" id="IPR002347">
    <property type="entry name" value="SDR_fam"/>
</dbReference>
<keyword evidence="1" id="KW-0560">Oxidoreductase</keyword>
<dbReference type="Gene3D" id="3.40.50.720">
    <property type="entry name" value="NAD(P)-binding Rossmann-like Domain"/>
    <property type="match status" value="1"/>
</dbReference>
<evidence type="ECO:0000313" key="4">
    <source>
        <dbReference type="EnsemblMetazoa" id="XP_050507544.1"/>
    </source>
</evidence>
<evidence type="ECO:0000256" key="2">
    <source>
        <dbReference type="RuleBase" id="RU000363"/>
    </source>
</evidence>
<dbReference type="RefSeq" id="XP_050507544.1">
    <property type="nucleotide sequence ID" value="XM_050651587.1"/>
</dbReference>
<dbReference type="EnsemblMetazoa" id="XM_050651587.1">
    <property type="protein sequence ID" value="XP_050507544.1"/>
    <property type="gene ID" value="LOC126885166"/>
</dbReference>
<keyword evidence="5" id="KW-1185">Reference proteome</keyword>
<dbReference type="PRINTS" id="PR00080">
    <property type="entry name" value="SDRFAMILY"/>
</dbReference>
<evidence type="ECO:0008006" key="6">
    <source>
        <dbReference type="Google" id="ProtNLM"/>
    </source>
</evidence>
<dbReference type="PRINTS" id="PR00081">
    <property type="entry name" value="GDHRDH"/>
</dbReference>
<evidence type="ECO:0000313" key="5">
    <source>
        <dbReference type="Proteomes" id="UP001652700"/>
    </source>
</evidence>
<evidence type="ECO:0000256" key="3">
    <source>
        <dbReference type="SAM" id="Phobius"/>
    </source>
</evidence>
<keyword evidence="3" id="KW-1133">Transmembrane helix</keyword>
<protein>
    <recommendedName>
        <fullName evidence="6">Retinol dehydrogenase 11-like</fullName>
    </recommendedName>
</protein>
<dbReference type="Pfam" id="PF00106">
    <property type="entry name" value="adh_short"/>
    <property type="match status" value="1"/>
</dbReference>
<proteinExistence type="inferred from homology"/>
<evidence type="ECO:0000256" key="1">
    <source>
        <dbReference type="ARBA" id="ARBA00023002"/>
    </source>
</evidence>
<dbReference type="PANTHER" id="PTHR43157">
    <property type="entry name" value="PHOSPHATIDYLINOSITOL-GLYCAN BIOSYNTHESIS CLASS F PROTEIN-RELATED"/>
    <property type="match status" value="1"/>
</dbReference>
<reference evidence="4" key="1">
    <citation type="submission" date="2025-05" db="UniProtKB">
        <authorList>
            <consortium name="EnsemblMetazoa"/>
        </authorList>
    </citation>
    <scope>IDENTIFICATION</scope>
</reference>
<keyword evidence="3" id="KW-0472">Membrane</keyword>
<accession>A0ABM5KBI0</accession>
<dbReference type="CDD" id="cd05327">
    <property type="entry name" value="retinol-DH_like_SDR_c_like"/>
    <property type="match status" value="1"/>
</dbReference>
<feature type="transmembrane region" description="Helical" evidence="3">
    <location>
        <begin position="140"/>
        <end position="160"/>
    </location>
</feature>
<comment type="similarity">
    <text evidence="2">Belongs to the short-chain dehydrogenases/reductases (SDR) family.</text>
</comment>
<keyword evidence="3" id="KW-0812">Transmembrane</keyword>
<name>A0ABM5KBI0_DIAVI</name>
<organism evidence="4 5">
    <name type="scientific">Diabrotica virgifera virgifera</name>
    <name type="common">western corn rootworm</name>
    <dbReference type="NCBI Taxonomy" id="50390"/>
    <lineage>
        <taxon>Eukaryota</taxon>
        <taxon>Metazoa</taxon>
        <taxon>Ecdysozoa</taxon>
        <taxon>Arthropoda</taxon>
        <taxon>Hexapoda</taxon>
        <taxon>Insecta</taxon>
        <taxon>Pterygota</taxon>
        <taxon>Neoptera</taxon>
        <taxon>Endopterygota</taxon>
        <taxon>Coleoptera</taxon>
        <taxon>Polyphaga</taxon>
        <taxon>Cucujiformia</taxon>
        <taxon>Chrysomeloidea</taxon>
        <taxon>Chrysomelidae</taxon>
        <taxon>Galerucinae</taxon>
        <taxon>Diabroticina</taxon>
        <taxon>Diabroticites</taxon>
        <taxon>Diabrotica</taxon>
    </lineage>
</organism>
<dbReference type="PANTHER" id="PTHR43157:SF31">
    <property type="entry name" value="PHOSPHATIDYLINOSITOL-GLYCAN BIOSYNTHESIS CLASS F PROTEIN"/>
    <property type="match status" value="1"/>
</dbReference>